<keyword evidence="4" id="KW-0496">Mitochondrion</keyword>
<protein>
    <submittedName>
        <fullName evidence="4">Ribosomal protein S7</fullName>
    </submittedName>
</protein>
<reference evidence="4" key="1">
    <citation type="submission" date="2018-02" db="EMBL/GenBank/DDBJ databases">
        <title>Mitochondrial genome of the brown alga Ishige okamurae.</title>
        <authorList>
            <person name="Liu F."/>
        </authorList>
    </citation>
    <scope>NUCLEOTIDE SEQUENCE</scope>
</reference>
<evidence type="ECO:0000256" key="3">
    <source>
        <dbReference type="ARBA" id="ARBA00023274"/>
    </source>
</evidence>
<evidence type="ECO:0000256" key="1">
    <source>
        <dbReference type="ARBA" id="ARBA00007151"/>
    </source>
</evidence>
<dbReference type="Gene3D" id="1.10.455.10">
    <property type="entry name" value="Ribosomal protein S7 domain"/>
    <property type="match status" value="1"/>
</dbReference>
<gene>
    <name evidence="4" type="primary">rps7</name>
</gene>
<keyword evidence="2 4" id="KW-0689">Ribosomal protein</keyword>
<keyword evidence="3" id="KW-0687">Ribonucleoprotein</keyword>
<dbReference type="EMBL" id="MG940857">
    <property type="protein sequence ID" value="QDB64156.1"/>
    <property type="molecule type" value="Genomic_DNA"/>
</dbReference>
<dbReference type="GO" id="GO:0005840">
    <property type="term" value="C:ribosome"/>
    <property type="evidence" value="ECO:0007669"/>
    <property type="project" value="UniProtKB-KW"/>
</dbReference>
<name>A0A4Y5T7N0_9PHAE</name>
<organism evidence="4">
    <name type="scientific">Ishige okamurae</name>
    <dbReference type="NCBI Taxonomy" id="233772"/>
    <lineage>
        <taxon>Eukaryota</taxon>
        <taxon>Sar</taxon>
        <taxon>Stramenopiles</taxon>
        <taxon>Ochrophyta</taxon>
        <taxon>PX clade</taxon>
        <taxon>Phaeophyceae</taxon>
        <taxon>Ectocarpales</taxon>
        <taxon>Ishigeaceae</taxon>
        <taxon>Ishige</taxon>
    </lineage>
</organism>
<sequence>MEQKNRRKNSAIRFSINSLSTDPVNSKAYTLLTKKGGKSKGEKILKKSVGILNQNYKGQGINMIQLGALNSQTLGSVQVTTPKSQSKSKKVKPKSSYVPYSLKKNIAVNRAVRFIVTKANYRFDYFQKPYKLAQEFVESSVFKKKVRTRKTRLIQSVKQHTRFAHYRWGLFNRPKKITNIFVSQTSPFGLIDSTNLLKKPLRKRSKTNYGKKRRNIKPNSL</sequence>
<geneLocation type="mitochondrion" evidence="4"/>
<dbReference type="GO" id="GO:1990904">
    <property type="term" value="C:ribonucleoprotein complex"/>
    <property type="evidence" value="ECO:0007669"/>
    <property type="project" value="UniProtKB-KW"/>
</dbReference>
<proteinExistence type="inferred from homology"/>
<dbReference type="SUPFAM" id="SSF47973">
    <property type="entry name" value="Ribosomal protein S7"/>
    <property type="match status" value="1"/>
</dbReference>
<dbReference type="InterPro" id="IPR036823">
    <property type="entry name" value="Ribosomal_uS7_dom_sf"/>
</dbReference>
<evidence type="ECO:0000313" key="4">
    <source>
        <dbReference type="EMBL" id="QDB64156.1"/>
    </source>
</evidence>
<comment type="similarity">
    <text evidence="1">Belongs to the universal ribosomal protein uS7 family.</text>
</comment>
<accession>A0A4Y5T7N0</accession>
<evidence type="ECO:0000256" key="2">
    <source>
        <dbReference type="ARBA" id="ARBA00022980"/>
    </source>
</evidence>
<dbReference type="AlphaFoldDB" id="A0A4Y5T7N0"/>